<feature type="modified residue" description="4-aspartylphosphate" evidence="6">
    <location>
        <position position="53"/>
    </location>
</feature>
<keyword evidence="5" id="KW-0804">Transcription</keyword>
<keyword evidence="11" id="KW-1185">Reference proteome</keyword>
<gene>
    <name evidence="10" type="ORF">G9U52_26680</name>
</gene>
<dbReference type="PROSITE" id="PS50110">
    <property type="entry name" value="RESPONSE_REGULATORY"/>
    <property type="match status" value="1"/>
</dbReference>
<evidence type="ECO:0000259" key="8">
    <source>
        <dbReference type="PROSITE" id="PS50043"/>
    </source>
</evidence>
<evidence type="ECO:0000256" key="3">
    <source>
        <dbReference type="ARBA" id="ARBA00023015"/>
    </source>
</evidence>
<dbReference type="RefSeq" id="WP_166153718.1">
    <property type="nucleotide sequence ID" value="NZ_JAAOIW010000012.1"/>
</dbReference>
<dbReference type="PRINTS" id="PR00038">
    <property type="entry name" value="HTHLUXR"/>
</dbReference>
<dbReference type="SMART" id="SM00421">
    <property type="entry name" value="HTH_LUXR"/>
    <property type="match status" value="1"/>
</dbReference>
<dbReference type="SMART" id="SM00448">
    <property type="entry name" value="REC"/>
    <property type="match status" value="1"/>
</dbReference>
<dbReference type="InterPro" id="IPR011006">
    <property type="entry name" value="CheY-like_superfamily"/>
</dbReference>
<evidence type="ECO:0000313" key="10">
    <source>
        <dbReference type="EMBL" id="NHN33403.1"/>
    </source>
</evidence>
<evidence type="ECO:0000313" key="11">
    <source>
        <dbReference type="Proteomes" id="UP001165962"/>
    </source>
</evidence>
<evidence type="ECO:0000256" key="5">
    <source>
        <dbReference type="ARBA" id="ARBA00023163"/>
    </source>
</evidence>
<organism evidence="10 11">
    <name type="scientific">Paenibacillus agricola</name>
    <dbReference type="NCBI Taxonomy" id="2716264"/>
    <lineage>
        <taxon>Bacteria</taxon>
        <taxon>Bacillati</taxon>
        <taxon>Bacillota</taxon>
        <taxon>Bacilli</taxon>
        <taxon>Bacillales</taxon>
        <taxon>Paenibacillaceae</taxon>
        <taxon>Paenibacillus</taxon>
    </lineage>
</organism>
<sequence length="219" mass="24574">MKVVVIDDERAMHLIMKRMLSKFDKIQIVECFQDTATAYLYLESHDADLVFVDISMPREGGLDFAKRLRASGVQVKLVFVTSHKEFALSAFDVHAYDYIVKPVSQERLNKTLHRVLAEQARNLQQAEAAATAPSRSPSKEAALPSLNGNDRGKLVEPLTNREIEILKALAQGLSNKEIADQFVLTEGTVKNHVFNLYGKLDVKRRSQAIVLARELGILK</sequence>
<dbReference type="SUPFAM" id="SSF52172">
    <property type="entry name" value="CheY-like"/>
    <property type="match status" value="1"/>
</dbReference>
<dbReference type="InterPro" id="IPR001789">
    <property type="entry name" value="Sig_transdc_resp-reg_receiver"/>
</dbReference>
<dbReference type="InterPro" id="IPR016032">
    <property type="entry name" value="Sig_transdc_resp-reg_C-effctor"/>
</dbReference>
<reference evidence="10" key="1">
    <citation type="submission" date="2020-03" db="EMBL/GenBank/DDBJ databases">
        <title>Draft sequencing of Paenibacilllus sp. S3N08.</title>
        <authorList>
            <person name="Kim D.-U."/>
        </authorList>
    </citation>
    <scope>NUCLEOTIDE SEQUENCE</scope>
    <source>
        <strain evidence="10">S3N08</strain>
    </source>
</reference>
<evidence type="ECO:0000256" key="2">
    <source>
        <dbReference type="ARBA" id="ARBA00023012"/>
    </source>
</evidence>
<dbReference type="InterPro" id="IPR036388">
    <property type="entry name" value="WH-like_DNA-bd_sf"/>
</dbReference>
<feature type="domain" description="HTH luxR-type" evidence="8">
    <location>
        <begin position="151"/>
        <end position="216"/>
    </location>
</feature>
<dbReference type="PANTHER" id="PTHR43214">
    <property type="entry name" value="TWO-COMPONENT RESPONSE REGULATOR"/>
    <property type="match status" value="1"/>
</dbReference>
<dbReference type="Gene3D" id="3.40.50.2300">
    <property type="match status" value="1"/>
</dbReference>
<name>A0ABX0JFC8_9BACL</name>
<accession>A0ABX0JFC8</accession>
<dbReference type="Pfam" id="PF00072">
    <property type="entry name" value="Response_reg"/>
    <property type="match status" value="1"/>
</dbReference>
<dbReference type="InterPro" id="IPR000792">
    <property type="entry name" value="Tscrpt_reg_LuxR_C"/>
</dbReference>
<dbReference type="Proteomes" id="UP001165962">
    <property type="component" value="Unassembled WGS sequence"/>
</dbReference>
<protein>
    <submittedName>
        <fullName evidence="10">Response regulator transcription factor</fullName>
    </submittedName>
</protein>
<dbReference type="CDD" id="cd06170">
    <property type="entry name" value="LuxR_C_like"/>
    <property type="match status" value="1"/>
</dbReference>
<dbReference type="InterPro" id="IPR039420">
    <property type="entry name" value="WalR-like"/>
</dbReference>
<evidence type="ECO:0000256" key="1">
    <source>
        <dbReference type="ARBA" id="ARBA00022553"/>
    </source>
</evidence>
<comment type="caution">
    <text evidence="10">The sequence shown here is derived from an EMBL/GenBank/DDBJ whole genome shotgun (WGS) entry which is preliminary data.</text>
</comment>
<dbReference type="PROSITE" id="PS00622">
    <property type="entry name" value="HTH_LUXR_1"/>
    <property type="match status" value="1"/>
</dbReference>
<keyword evidence="2" id="KW-0902">Two-component regulatory system</keyword>
<feature type="region of interest" description="Disordered" evidence="7">
    <location>
        <begin position="126"/>
        <end position="148"/>
    </location>
</feature>
<evidence type="ECO:0000256" key="4">
    <source>
        <dbReference type="ARBA" id="ARBA00023125"/>
    </source>
</evidence>
<dbReference type="SUPFAM" id="SSF46894">
    <property type="entry name" value="C-terminal effector domain of the bipartite response regulators"/>
    <property type="match status" value="1"/>
</dbReference>
<keyword evidence="3" id="KW-0805">Transcription regulation</keyword>
<evidence type="ECO:0000256" key="6">
    <source>
        <dbReference type="PROSITE-ProRule" id="PRU00169"/>
    </source>
</evidence>
<dbReference type="Gene3D" id="1.10.10.10">
    <property type="entry name" value="Winged helix-like DNA-binding domain superfamily/Winged helix DNA-binding domain"/>
    <property type="match status" value="1"/>
</dbReference>
<feature type="domain" description="Response regulatory" evidence="9">
    <location>
        <begin position="2"/>
        <end position="116"/>
    </location>
</feature>
<dbReference type="Pfam" id="PF00196">
    <property type="entry name" value="GerE"/>
    <property type="match status" value="1"/>
</dbReference>
<dbReference type="PROSITE" id="PS50043">
    <property type="entry name" value="HTH_LUXR_2"/>
    <property type="match status" value="1"/>
</dbReference>
<dbReference type="EMBL" id="JAAOIW010000012">
    <property type="protein sequence ID" value="NHN33403.1"/>
    <property type="molecule type" value="Genomic_DNA"/>
</dbReference>
<keyword evidence="1 6" id="KW-0597">Phosphoprotein</keyword>
<proteinExistence type="predicted"/>
<evidence type="ECO:0000256" key="7">
    <source>
        <dbReference type="SAM" id="MobiDB-lite"/>
    </source>
</evidence>
<keyword evidence="4" id="KW-0238">DNA-binding</keyword>
<evidence type="ECO:0000259" key="9">
    <source>
        <dbReference type="PROSITE" id="PS50110"/>
    </source>
</evidence>